<dbReference type="EMBL" id="CP011387">
    <property type="protein sequence ID" value="ANE44358.1"/>
    <property type="molecule type" value="Genomic_DNA"/>
</dbReference>
<feature type="transmembrane region" description="Helical" evidence="1">
    <location>
        <begin position="448"/>
        <end position="477"/>
    </location>
</feature>
<evidence type="ECO:0000256" key="1">
    <source>
        <dbReference type="SAM" id="Phobius"/>
    </source>
</evidence>
<feature type="transmembrane region" description="Helical" evidence="1">
    <location>
        <begin position="396"/>
        <end position="416"/>
    </location>
</feature>
<dbReference type="RefSeq" id="WP_064015436.1">
    <property type="nucleotide sequence ID" value="NZ_CP011387.1"/>
</dbReference>
<evidence type="ECO:0000313" key="3">
    <source>
        <dbReference type="Proteomes" id="UP000077363"/>
    </source>
</evidence>
<evidence type="ECO:0000313" key="2">
    <source>
        <dbReference type="EMBL" id="ANE44358.1"/>
    </source>
</evidence>
<dbReference type="OrthoDB" id="60815at2"/>
<gene>
    <name evidence="2" type="ORF">SU48_11955</name>
</gene>
<feature type="transmembrane region" description="Helical" evidence="1">
    <location>
        <begin position="12"/>
        <end position="39"/>
    </location>
</feature>
<dbReference type="AlphaFoldDB" id="A0A172TBF9"/>
<keyword evidence="1" id="KW-0472">Membrane</keyword>
<feature type="transmembrane region" description="Helical" evidence="1">
    <location>
        <begin position="423"/>
        <end position="442"/>
    </location>
</feature>
<dbReference type="Proteomes" id="UP000077363">
    <property type="component" value="Chromosome"/>
</dbReference>
<keyword evidence="3" id="KW-1185">Reference proteome</keyword>
<organism evidence="2 3">
    <name type="scientific">Deinococcus puniceus</name>
    <dbReference type="NCBI Taxonomy" id="1182568"/>
    <lineage>
        <taxon>Bacteria</taxon>
        <taxon>Thermotogati</taxon>
        <taxon>Deinococcota</taxon>
        <taxon>Deinococci</taxon>
        <taxon>Deinococcales</taxon>
        <taxon>Deinococcaceae</taxon>
        <taxon>Deinococcus</taxon>
    </lineage>
</organism>
<proteinExistence type="predicted"/>
<dbReference type="STRING" id="1182568.SU48_11955"/>
<keyword evidence="1" id="KW-1133">Transmembrane helix</keyword>
<protein>
    <submittedName>
        <fullName evidence="2">Uncharacterized protein</fullName>
    </submittedName>
</protein>
<dbReference type="Gene3D" id="2.60.40.3680">
    <property type="match status" value="1"/>
</dbReference>
<accession>A0A172TBF9</accession>
<name>A0A172TBF9_9DEIO</name>
<sequence>MVQTALNALLDALSSVLALARPLAVIAAGLLVALLLVGLLDRERFRAGLSWLGARLPVLGRWALVALAIGTGALALNVTRRAVDARLGAQQSARYANAADPDGGQTTQQAPRASLLKSTTYTRSITLPAEVYARLQVNGGWETLLPYFGNPDGQTVQDFREGFTRRGRNLTYTRDVTLQTEEPVNLDTSTVLADLKFVDPAGGRSTYYNAVFNADYTFTNPQAEAATLRFAFPLPDGSGTLSGFKLTVNGQAYRASDLAGGSVWTGEVAAGQAVKVNVTYRHQGAKGWSYLLGQRRESVKNFDLTINADRPAKFQRYTLFPTSQTRTALGMAQVLRWQLEDVITAQDVAVVFTQGSIRETLGKLGLVGPLAVLLSALLCAGWAISRRLKLLPLPLAGAVLGLSLGLVLGGVLTFYLPVIVAQLLGVVVGLALAVTALGRPYLVPLVLAAVIPLVFLSGGHASLLLVLLAGATLLLFVRREGMSKGLKV</sequence>
<dbReference type="PATRIC" id="fig|1182568.3.peg.2477"/>
<keyword evidence="1" id="KW-0812">Transmembrane</keyword>
<reference evidence="2 3" key="1">
    <citation type="submission" date="2015-01" db="EMBL/GenBank/DDBJ databases">
        <title>Deinococcus puniceus/DY1/ whole genome sequencing.</title>
        <authorList>
            <person name="Kim M.K."/>
            <person name="Srinivasan S."/>
            <person name="Lee J.-J."/>
        </authorList>
    </citation>
    <scope>NUCLEOTIDE SEQUENCE [LARGE SCALE GENOMIC DNA]</scope>
    <source>
        <strain evidence="2 3">DY1</strain>
    </source>
</reference>
<feature type="transmembrane region" description="Helical" evidence="1">
    <location>
        <begin position="59"/>
        <end position="78"/>
    </location>
</feature>
<dbReference type="KEGG" id="dpu:SU48_11955"/>
<feature type="transmembrane region" description="Helical" evidence="1">
    <location>
        <begin position="364"/>
        <end position="384"/>
    </location>
</feature>